<gene>
    <name evidence="2" type="ORF">CR164_12725</name>
</gene>
<sequence length="88" mass="9785">MRKKKYTGDSVYFFFDNLLPNSDAIRKRIRDRFATGSIDAFQLLAEIGRDCVGAIQLLPSGVVSALVHKIFAEPVTNQGLEQAAKRLS</sequence>
<dbReference type="EMBL" id="PDNZ01000013">
    <property type="protein sequence ID" value="PWW80980.1"/>
    <property type="molecule type" value="Genomic_DNA"/>
</dbReference>
<reference evidence="3" key="1">
    <citation type="submission" date="2017-10" db="EMBL/GenBank/DDBJ databases">
        <authorList>
            <person name="Gaisin V.A."/>
            <person name="Rysina M.S."/>
            <person name="Grouzdev D.S."/>
        </authorList>
    </citation>
    <scope>NUCLEOTIDE SEQUENCE [LARGE SCALE GENOMIC DNA]</scope>
    <source>
        <strain evidence="3">V1</strain>
    </source>
</reference>
<protein>
    <recommendedName>
        <fullName evidence="1">HipA N-terminal subdomain 1 domain-containing protein</fullName>
    </recommendedName>
</protein>
<comment type="caution">
    <text evidence="2">The sequence shown here is derived from an EMBL/GenBank/DDBJ whole genome shotgun (WGS) entry which is preliminary data.</text>
</comment>
<accession>A0A317T450</accession>
<dbReference type="NCBIfam" id="TIGR03071">
    <property type="entry name" value="couple_hipA"/>
    <property type="match status" value="1"/>
</dbReference>
<organism evidence="2 3">
    <name type="scientific">Prosthecochloris marina</name>
    <dbReference type="NCBI Taxonomy" id="2017681"/>
    <lineage>
        <taxon>Bacteria</taxon>
        <taxon>Pseudomonadati</taxon>
        <taxon>Chlorobiota</taxon>
        <taxon>Chlorobiia</taxon>
        <taxon>Chlorobiales</taxon>
        <taxon>Chlorobiaceae</taxon>
        <taxon>Prosthecochloris</taxon>
    </lineage>
</organism>
<evidence type="ECO:0000259" key="1">
    <source>
        <dbReference type="Pfam" id="PF13657"/>
    </source>
</evidence>
<dbReference type="AlphaFoldDB" id="A0A317T450"/>
<evidence type="ECO:0000313" key="2">
    <source>
        <dbReference type="EMBL" id="PWW80980.1"/>
    </source>
</evidence>
<dbReference type="InterPro" id="IPR017508">
    <property type="entry name" value="HipA_N1"/>
</dbReference>
<name>A0A317T450_9CHLB</name>
<dbReference type="Pfam" id="PF13657">
    <property type="entry name" value="Couple_hipA"/>
    <property type="match status" value="1"/>
</dbReference>
<proteinExistence type="predicted"/>
<dbReference type="Proteomes" id="UP000246278">
    <property type="component" value="Unassembled WGS sequence"/>
</dbReference>
<feature type="domain" description="HipA N-terminal subdomain 1" evidence="1">
    <location>
        <begin position="2"/>
        <end position="57"/>
    </location>
</feature>
<dbReference type="OrthoDB" id="196808at2"/>
<evidence type="ECO:0000313" key="3">
    <source>
        <dbReference type="Proteomes" id="UP000246278"/>
    </source>
</evidence>
<keyword evidence="3" id="KW-1185">Reference proteome</keyword>